<feature type="region of interest" description="Disordered" evidence="1">
    <location>
        <begin position="1"/>
        <end position="114"/>
    </location>
</feature>
<sequence>MPFDISSDPYLNEPMLWWGTDDPLDDMEPTRTFDVVGHNAFPNAEEIPSRNDTDRSAEKASSLKSRVPSPDGLDATELPQDRELNTRASDTEIEPSQGFQSNQDHAVPEDTEVTAIPVLEAVSPVESSMRAAEIESNHSIQLSYDRTASEESDATNIMTLPTEAEGTDSNEESGASHSPITTWDDELSGNIIVDDNGGRPITIDDDSDQDMDLNEGGDSDSESNNGFQPKRSCPSERSAGMVNGQPRSTKKKAR</sequence>
<dbReference type="EMBL" id="ML996135">
    <property type="protein sequence ID" value="KAF2735435.1"/>
    <property type="molecule type" value="Genomic_DNA"/>
</dbReference>
<evidence type="ECO:0000313" key="2">
    <source>
        <dbReference type="EMBL" id="KAF2735435.1"/>
    </source>
</evidence>
<proteinExistence type="predicted"/>
<gene>
    <name evidence="2" type="ORF">EJ04DRAFT_563301</name>
</gene>
<organism evidence="2 3">
    <name type="scientific">Polyplosphaeria fusca</name>
    <dbReference type="NCBI Taxonomy" id="682080"/>
    <lineage>
        <taxon>Eukaryota</taxon>
        <taxon>Fungi</taxon>
        <taxon>Dikarya</taxon>
        <taxon>Ascomycota</taxon>
        <taxon>Pezizomycotina</taxon>
        <taxon>Dothideomycetes</taxon>
        <taxon>Pleosporomycetidae</taxon>
        <taxon>Pleosporales</taxon>
        <taxon>Tetraplosphaeriaceae</taxon>
        <taxon>Polyplosphaeria</taxon>
    </lineage>
</organism>
<accession>A0A9P4V4K4</accession>
<dbReference type="AlphaFoldDB" id="A0A9P4V4K4"/>
<feature type="compositionally biased region" description="Acidic residues" evidence="1">
    <location>
        <begin position="203"/>
        <end position="221"/>
    </location>
</feature>
<reference evidence="2" key="1">
    <citation type="journal article" date="2020" name="Stud. Mycol.">
        <title>101 Dothideomycetes genomes: a test case for predicting lifestyles and emergence of pathogens.</title>
        <authorList>
            <person name="Haridas S."/>
            <person name="Albert R."/>
            <person name="Binder M."/>
            <person name="Bloem J."/>
            <person name="Labutti K."/>
            <person name="Salamov A."/>
            <person name="Andreopoulos B."/>
            <person name="Baker S."/>
            <person name="Barry K."/>
            <person name="Bills G."/>
            <person name="Bluhm B."/>
            <person name="Cannon C."/>
            <person name="Castanera R."/>
            <person name="Culley D."/>
            <person name="Daum C."/>
            <person name="Ezra D."/>
            <person name="Gonzalez J."/>
            <person name="Henrissat B."/>
            <person name="Kuo A."/>
            <person name="Liang C."/>
            <person name="Lipzen A."/>
            <person name="Lutzoni F."/>
            <person name="Magnuson J."/>
            <person name="Mondo S."/>
            <person name="Nolan M."/>
            <person name="Ohm R."/>
            <person name="Pangilinan J."/>
            <person name="Park H.-J."/>
            <person name="Ramirez L."/>
            <person name="Alfaro M."/>
            <person name="Sun H."/>
            <person name="Tritt A."/>
            <person name="Yoshinaga Y."/>
            <person name="Zwiers L.-H."/>
            <person name="Turgeon B."/>
            <person name="Goodwin S."/>
            <person name="Spatafora J."/>
            <person name="Crous P."/>
            <person name="Grigoriev I."/>
        </authorList>
    </citation>
    <scope>NUCLEOTIDE SEQUENCE</scope>
    <source>
        <strain evidence="2">CBS 125425</strain>
    </source>
</reference>
<feature type="compositionally biased region" description="Polar residues" evidence="1">
    <location>
        <begin position="137"/>
        <end position="146"/>
    </location>
</feature>
<name>A0A9P4V4K4_9PLEO</name>
<keyword evidence="3" id="KW-1185">Reference proteome</keyword>
<evidence type="ECO:0000313" key="3">
    <source>
        <dbReference type="Proteomes" id="UP000799444"/>
    </source>
</evidence>
<evidence type="ECO:0000256" key="1">
    <source>
        <dbReference type="SAM" id="MobiDB-lite"/>
    </source>
</evidence>
<feature type="region of interest" description="Disordered" evidence="1">
    <location>
        <begin position="130"/>
        <end position="254"/>
    </location>
</feature>
<protein>
    <submittedName>
        <fullName evidence="2">Uncharacterized protein</fullName>
    </submittedName>
</protein>
<feature type="compositionally biased region" description="Polar residues" evidence="1">
    <location>
        <begin position="172"/>
        <end position="181"/>
    </location>
</feature>
<feature type="compositionally biased region" description="Basic and acidic residues" evidence="1">
    <location>
        <begin position="47"/>
        <end position="58"/>
    </location>
</feature>
<dbReference type="Proteomes" id="UP000799444">
    <property type="component" value="Unassembled WGS sequence"/>
</dbReference>
<comment type="caution">
    <text evidence="2">The sequence shown here is derived from an EMBL/GenBank/DDBJ whole genome shotgun (WGS) entry which is preliminary data.</text>
</comment>